<name>A0AAE3W7X7_9ACTN</name>
<dbReference type="InterPro" id="IPR005153">
    <property type="entry name" value="MbtH-like_dom"/>
</dbReference>
<keyword evidence="3" id="KW-1185">Reference proteome</keyword>
<dbReference type="AlphaFoldDB" id="A0AAE3W7X7"/>
<dbReference type="EMBL" id="JAUSUZ010000001">
    <property type="protein sequence ID" value="MDQ0371184.1"/>
    <property type="molecule type" value="Genomic_DNA"/>
</dbReference>
<dbReference type="RefSeq" id="WP_307247752.1">
    <property type="nucleotide sequence ID" value="NZ_JAUSUZ010000001.1"/>
</dbReference>
<proteinExistence type="predicted"/>
<dbReference type="Proteomes" id="UP001240236">
    <property type="component" value="Unassembled WGS sequence"/>
</dbReference>
<sequence>MFEDDGDREYVVVRNTEEQYSIWPVRQALPPGWQRAGRTGPKADCLSEIAELWTDLRPRSARAAQERR</sequence>
<dbReference type="InterPro" id="IPR038020">
    <property type="entry name" value="MbtH-like_sf"/>
</dbReference>
<reference evidence="2 3" key="1">
    <citation type="submission" date="2023-07" db="EMBL/GenBank/DDBJ databases">
        <title>Sequencing the genomes of 1000 actinobacteria strains.</title>
        <authorList>
            <person name="Klenk H.-P."/>
        </authorList>
    </citation>
    <scope>NUCLEOTIDE SEQUENCE [LARGE SCALE GENOMIC DNA]</scope>
    <source>
        <strain evidence="2 3">DSM 44709</strain>
    </source>
</reference>
<feature type="domain" description="MbtH-like" evidence="1">
    <location>
        <begin position="1"/>
        <end position="51"/>
    </location>
</feature>
<dbReference type="Gene3D" id="3.90.820.10">
    <property type="entry name" value="Structural Genomics, Unknown Function 30-nov-00 1gh9 Mol_id"/>
    <property type="match status" value="1"/>
</dbReference>
<evidence type="ECO:0000259" key="1">
    <source>
        <dbReference type="SMART" id="SM00923"/>
    </source>
</evidence>
<dbReference type="SMART" id="SM00923">
    <property type="entry name" value="MbtH"/>
    <property type="match status" value="1"/>
</dbReference>
<dbReference type="Pfam" id="PF03621">
    <property type="entry name" value="MbtH"/>
    <property type="match status" value="1"/>
</dbReference>
<dbReference type="PANTHER" id="PTHR38444:SF1">
    <property type="entry name" value="ENTEROBACTIN BIOSYNTHESIS PROTEIN YBDZ"/>
    <property type="match status" value="1"/>
</dbReference>
<evidence type="ECO:0000313" key="3">
    <source>
        <dbReference type="Proteomes" id="UP001240236"/>
    </source>
</evidence>
<organism evidence="2 3">
    <name type="scientific">Catenuloplanes indicus</name>
    <dbReference type="NCBI Taxonomy" id="137267"/>
    <lineage>
        <taxon>Bacteria</taxon>
        <taxon>Bacillati</taxon>
        <taxon>Actinomycetota</taxon>
        <taxon>Actinomycetes</taxon>
        <taxon>Micromonosporales</taxon>
        <taxon>Micromonosporaceae</taxon>
        <taxon>Catenuloplanes</taxon>
    </lineage>
</organism>
<accession>A0AAE3W7X7</accession>
<dbReference type="PANTHER" id="PTHR38444">
    <property type="entry name" value="ENTEROBACTIN BIOSYNTHESIS PROTEIN YBDZ"/>
    <property type="match status" value="1"/>
</dbReference>
<protein>
    <submittedName>
        <fullName evidence="2">MbtH protein</fullName>
    </submittedName>
</protein>
<dbReference type="InterPro" id="IPR037407">
    <property type="entry name" value="MLP_fam"/>
</dbReference>
<dbReference type="GO" id="GO:0005829">
    <property type="term" value="C:cytosol"/>
    <property type="evidence" value="ECO:0007669"/>
    <property type="project" value="TreeGrafter"/>
</dbReference>
<comment type="caution">
    <text evidence="2">The sequence shown here is derived from an EMBL/GenBank/DDBJ whole genome shotgun (WGS) entry which is preliminary data.</text>
</comment>
<gene>
    <name evidence="2" type="ORF">J2S42_007853</name>
</gene>
<dbReference type="GO" id="GO:0019290">
    <property type="term" value="P:siderophore biosynthetic process"/>
    <property type="evidence" value="ECO:0007669"/>
    <property type="project" value="TreeGrafter"/>
</dbReference>
<dbReference type="SUPFAM" id="SSF160582">
    <property type="entry name" value="MbtH-like"/>
    <property type="match status" value="1"/>
</dbReference>
<evidence type="ECO:0000313" key="2">
    <source>
        <dbReference type="EMBL" id="MDQ0371184.1"/>
    </source>
</evidence>